<dbReference type="OrthoDB" id="7867603at2"/>
<feature type="signal peptide" evidence="1">
    <location>
        <begin position="1"/>
        <end position="23"/>
    </location>
</feature>
<dbReference type="Proteomes" id="UP000294563">
    <property type="component" value="Unassembled WGS sequence"/>
</dbReference>
<reference evidence="2 3" key="1">
    <citation type="submission" date="2019-03" db="EMBL/GenBank/DDBJ databases">
        <title>Genomic Encyclopedia of Archaeal and Bacterial Type Strains, Phase II (KMG-II): from individual species to whole genera.</title>
        <authorList>
            <person name="Goeker M."/>
        </authorList>
    </citation>
    <scope>NUCLEOTIDE SEQUENCE [LARGE SCALE GENOMIC DNA]</scope>
    <source>
        <strain evidence="2 3">DSM 29467</strain>
    </source>
</reference>
<evidence type="ECO:0000313" key="2">
    <source>
        <dbReference type="EMBL" id="TDT75332.1"/>
    </source>
</evidence>
<gene>
    <name evidence="2" type="ORF">BDE40_2060</name>
</gene>
<keyword evidence="3" id="KW-1185">Reference proteome</keyword>
<feature type="chain" id="PRO_5020918129" evidence="1">
    <location>
        <begin position="24"/>
        <end position="153"/>
    </location>
</feature>
<dbReference type="RefSeq" id="WP_134014435.1">
    <property type="nucleotide sequence ID" value="NZ_SOBH01000002.1"/>
</dbReference>
<sequence>MTSSRYLSLLPFLIGFVPSVIHAETDYNYLGKTGYALWDCAAFASLSETEAKHFEELFAKGHEMLHAYVSAGRDGKLTKENTSEVPIGISWYFVGGPSADFSMGYMWAQFSQHAYDETFQEDLEANFDQKKELQAATAANEYRKKNCTLLLGL</sequence>
<comment type="caution">
    <text evidence="2">The sequence shown here is derived from an EMBL/GenBank/DDBJ whole genome shotgun (WGS) entry which is preliminary data.</text>
</comment>
<organism evidence="2 3">
    <name type="scientific">Litoreibacter halocynthiae</name>
    <dbReference type="NCBI Taxonomy" id="1242689"/>
    <lineage>
        <taxon>Bacteria</taxon>
        <taxon>Pseudomonadati</taxon>
        <taxon>Pseudomonadota</taxon>
        <taxon>Alphaproteobacteria</taxon>
        <taxon>Rhodobacterales</taxon>
        <taxon>Roseobacteraceae</taxon>
        <taxon>Litoreibacter</taxon>
    </lineage>
</organism>
<evidence type="ECO:0000313" key="3">
    <source>
        <dbReference type="Proteomes" id="UP000294563"/>
    </source>
</evidence>
<name>A0A4R7LKY1_9RHOB</name>
<protein>
    <submittedName>
        <fullName evidence="2">Uncharacterized protein</fullName>
    </submittedName>
</protein>
<evidence type="ECO:0000256" key="1">
    <source>
        <dbReference type="SAM" id="SignalP"/>
    </source>
</evidence>
<dbReference type="AlphaFoldDB" id="A0A4R7LKY1"/>
<keyword evidence="1" id="KW-0732">Signal</keyword>
<accession>A0A4R7LKY1</accession>
<dbReference type="EMBL" id="SOBH01000002">
    <property type="protein sequence ID" value="TDT75332.1"/>
    <property type="molecule type" value="Genomic_DNA"/>
</dbReference>
<proteinExistence type="predicted"/>